<evidence type="ECO:0008006" key="8">
    <source>
        <dbReference type="Google" id="ProtNLM"/>
    </source>
</evidence>
<protein>
    <recommendedName>
        <fullName evidence="8">GDSL esterase/lipase</fullName>
    </recommendedName>
</protein>
<dbReference type="InterPro" id="IPR035669">
    <property type="entry name" value="SGNH_plant_lipase-like"/>
</dbReference>
<keyword evidence="7" id="KW-1185">Reference proteome</keyword>
<dbReference type="AlphaFoldDB" id="A0AAQ3WSS1"/>
<organism evidence="6 7">
    <name type="scientific">Paspalum notatum var. saurae</name>
    <dbReference type="NCBI Taxonomy" id="547442"/>
    <lineage>
        <taxon>Eukaryota</taxon>
        <taxon>Viridiplantae</taxon>
        <taxon>Streptophyta</taxon>
        <taxon>Embryophyta</taxon>
        <taxon>Tracheophyta</taxon>
        <taxon>Spermatophyta</taxon>
        <taxon>Magnoliopsida</taxon>
        <taxon>Liliopsida</taxon>
        <taxon>Poales</taxon>
        <taxon>Poaceae</taxon>
        <taxon>PACMAD clade</taxon>
        <taxon>Panicoideae</taxon>
        <taxon>Andropogonodae</taxon>
        <taxon>Paspaleae</taxon>
        <taxon>Paspalinae</taxon>
        <taxon>Paspalum</taxon>
    </lineage>
</organism>
<accession>A0AAQ3WSS1</accession>
<feature type="chain" id="PRO_5042992030" description="GDSL esterase/lipase" evidence="5">
    <location>
        <begin position="26"/>
        <end position="1091"/>
    </location>
</feature>
<keyword evidence="3" id="KW-0378">Hydrolase</keyword>
<dbReference type="Proteomes" id="UP001341281">
    <property type="component" value="Chromosome 04"/>
</dbReference>
<dbReference type="EMBL" id="CP144748">
    <property type="protein sequence ID" value="WVZ72882.1"/>
    <property type="molecule type" value="Genomic_DNA"/>
</dbReference>
<evidence type="ECO:0000256" key="5">
    <source>
        <dbReference type="SAM" id="SignalP"/>
    </source>
</evidence>
<evidence type="ECO:0000256" key="4">
    <source>
        <dbReference type="ARBA" id="ARBA00023180"/>
    </source>
</evidence>
<proteinExistence type="inferred from homology"/>
<feature type="signal peptide" evidence="5">
    <location>
        <begin position="1"/>
        <end position="25"/>
    </location>
</feature>
<keyword evidence="4" id="KW-0325">Glycoprotein</keyword>
<evidence type="ECO:0000313" key="6">
    <source>
        <dbReference type="EMBL" id="WVZ72882.1"/>
    </source>
</evidence>
<evidence type="ECO:0000313" key="7">
    <source>
        <dbReference type="Proteomes" id="UP001341281"/>
    </source>
</evidence>
<name>A0AAQ3WSS1_PASNO</name>
<dbReference type="InterPro" id="IPR001087">
    <property type="entry name" value="GDSL"/>
</dbReference>
<dbReference type="SUPFAM" id="SSF52266">
    <property type="entry name" value="SGNH hydrolase"/>
    <property type="match status" value="1"/>
</dbReference>
<dbReference type="CDD" id="cd01837">
    <property type="entry name" value="SGNH_plant_lipase_like"/>
    <property type="match status" value="2"/>
</dbReference>
<reference evidence="6 7" key="1">
    <citation type="submission" date="2024-02" db="EMBL/GenBank/DDBJ databases">
        <title>High-quality chromosome-scale genome assembly of Pensacola bahiagrass (Paspalum notatum Flugge var. saurae).</title>
        <authorList>
            <person name="Vega J.M."/>
            <person name="Podio M."/>
            <person name="Orjuela J."/>
            <person name="Siena L.A."/>
            <person name="Pessino S.C."/>
            <person name="Combes M.C."/>
            <person name="Mariac C."/>
            <person name="Albertini E."/>
            <person name="Pupilli F."/>
            <person name="Ortiz J.P.A."/>
            <person name="Leblanc O."/>
        </authorList>
    </citation>
    <scope>NUCLEOTIDE SEQUENCE [LARGE SCALE GENOMIC DNA]</scope>
    <source>
        <strain evidence="6">R1</strain>
        <tissue evidence="6">Leaf</tissue>
    </source>
</reference>
<gene>
    <name evidence="6" type="ORF">U9M48_021272</name>
</gene>
<dbReference type="Gene3D" id="3.40.50.1110">
    <property type="entry name" value="SGNH hydrolase"/>
    <property type="match status" value="3"/>
</dbReference>
<comment type="similarity">
    <text evidence="1">Belongs to the 'GDSL' lipolytic enzyme family.</text>
</comment>
<sequence>MSMRRRHLPSYAALLLLLAFAAAHGSPVSCSRRRYYGSIFSFGDSFADTGNKPVAFALYSVPVTVMRAPYGMTFFGHPTGRTTDGRVILDLVAEALGLPLVPPSLAHNGSFRQGANFAVAGATALDAELYHSRGIPSGSSKLPINTSLDVQLEWFQALKPSLCGTPQECDEFFSRSLFFVGEFGVNDYHLSLKKLSVQQVRSLVPDVVRTIAAAVEVTKAVLHHYRSCIAISIESVSQQPKLNEESIYWSESINEQRLILRHGATSLVVPGVIPSGCSPPILTQFAGRAGAADYDPSTGCLREVNELGEHHNSLLQDALQELRAKHPRASILYADFFRPIMKMVESPREFGFREDVLTVCCGGPGRYNYNDSVACGDREATPCNDPSGSLYWDGVHLTEAGYGHVADGWLSSIQSSARDASSGTCKATEGLALPYVPPYLGPPFASPAPADSGRFRQGASLAVGAATALDVRFFRERGIPGAHSKSLFLVGEFGVNDYHLSFQTRSVGQVRSYVPRVVSAISTAVERLIHLGARALVVPGVIPSGCSPPILAMFSDAGPAEYDPRTGCLKAHNELGRYHNALLQPAASLQELRARYPRVSIVYADFFEIVMDMVESPHKFGQYPHVCLCLAYHILIISCMYAYAGFREDVRSERVLRRPREEPLQRHRFLRLSAGDHLPPTHRRPSTGTAASTMADLLPGAAAVVSSLLLLVLLLLSSTSELVAAGAPSLELELELGGARARWRYDSIFAFGNSYTDTGNNPEVFAWYDIFNPVMRPPYGSTFFGHPTGRNCDGRLIIDFIAANLSLPFVAPSLVQDGDFRRGANFAVGGATALDASFFHPDGEPPATGGAQFPLNTSLGVQLQWFESLKPSLCRTPTACKKFFGRSLFYVGELGFNDFNFAMGGGMSLQQIRSFVPYAISNISMAIERLIVKHGAKSFLVSGMVPAGCVPPILAMFGDMGNLDPDTGCMEEMNEMSIYHDSLLRESLQKIRARHPDVDIFFADFFNPVMEMVKSPAKFGFEEDVLTLCCGGPGKYHFSIVAFCGDPGATSCPDPSARLFWDGAHLTEAANKIIADGWLSAMNSPPASASI</sequence>
<dbReference type="PANTHER" id="PTHR22835">
    <property type="entry name" value="ZINC FINGER FYVE DOMAIN CONTAINING PROTEIN"/>
    <property type="match status" value="1"/>
</dbReference>
<dbReference type="GO" id="GO:0016788">
    <property type="term" value="F:hydrolase activity, acting on ester bonds"/>
    <property type="evidence" value="ECO:0007669"/>
    <property type="project" value="InterPro"/>
</dbReference>
<keyword evidence="2 5" id="KW-0732">Signal</keyword>
<dbReference type="PANTHER" id="PTHR22835:SF620">
    <property type="entry name" value="OS01G0223000 PROTEIN"/>
    <property type="match status" value="1"/>
</dbReference>
<dbReference type="Pfam" id="PF00657">
    <property type="entry name" value="Lipase_GDSL"/>
    <property type="match status" value="3"/>
</dbReference>
<evidence type="ECO:0000256" key="2">
    <source>
        <dbReference type="ARBA" id="ARBA00022729"/>
    </source>
</evidence>
<evidence type="ECO:0000256" key="3">
    <source>
        <dbReference type="ARBA" id="ARBA00022801"/>
    </source>
</evidence>
<evidence type="ECO:0000256" key="1">
    <source>
        <dbReference type="ARBA" id="ARBA00008668"/>
    </source>
</evidence>
<dbReference type="InterPro" id="IPR036514">
    <property type="entry name" value="SGNH_hydro_sf"/>
</dbReference>